<dbReference type="AlphaFoldDB" id="A0A6A6DYI8"/>
<evidence type="ECO:0000256" key="1">
    <source>
        <dbReference type="SAM" id="MobiDB-lite"/>
    </source>
</evidence>
<dbReference type="EMBL" id="ML994637">
    <property type="protein sequence ID" value="KAF2184624.1"/>
    <property type="molecule type" value="Genomic_DNA"/>
</dbReference>
<evidence type="ECO:0000313" key="3">
    <source>
        <dbReference type="Proteomes" id="UP000800200"/>
    </source>
</evidence>
<name>A0A6A6DYI8_9PEZI</name>
<accession>A0A6A6DYI8</accession>
<feature type="compositionally biased region" description="Basic residues" evidence="1">
    <location>
        <begin position="96"/>
        <end position="109"/>
    </location>
</feature>
<feature type="compositionally biased region" description="Basic and acidic residues" evidence="1">
    <location>
        <begin position="120"/>
        <end position="145"/>
    </location>
</feature>
<organism evidence="2 3">
    <name type="scientific">Zopfia rhizophila CBS 207.26</name>
    <dbReference type="NCBI Taxonomy" id="1314779"/>
    <lineage>
        <taxon>Eukaryota</taxon>
        <taxon>Fungi</taxon>
        <taxon>Dikarya</taxon>
        <taxon>Ascomycota</taxon>
        <taxon>Pezizomycotina</taxon>
        <taxon>Dothideomycetes</taxon>
        <taxon>Dothideomycetes incertae sedis</taxon>
        <taxon>Zopfiaceae</taxon>
        <taxon>Zopfia</taxon>
    </lineage>
</organism>
<reference evidence="2" key="1">
    <citation type="journal article" date="2020" name="Stud. Mycol.">
        <title>101 Dothideomycetes genomes: a test case for predicting lifestyles and emergence of pathogens.</title>
        <authorList>
            <person name="Haridas S."/>
            <person name="Albert R."/>
            <person name="Binder M."/>
            <person name="Bloem J."/>
            <person name="Labutti K."/>
            <person name="Salamov A."/>
            <person name="Andreopoulos B."/>
            <person name="Baker S."/>
            <person name="Barry K."/>
            <person name="Bills G."/>
            <person name="Bluhm B."/>
            <person name="Cannon C."/>
            <person name="Castanera R."/>
            <person name="Culley D."/>
            <person name="Daum C."/>
            <person name="Ezra D."/>
            <person name="Gonzalez J."/>
            <person name="Henrissat B."/>
            <person name="Kuo A."/>
            <person name="Liang C."/>
            <person name="Lipzen A."/>
            <person name="Lutzoni F."/>
            <person name="Magnuson J."/>
            <person name="Mondo S."/>
            <person name="Nolan M."/>
            <person name="Ohm R."/>
            <person name="Pangilinan J."/>
            <person name="Park H.-J."/>
            <person name="Ramirez L."/>
            <person name="Alfaro M."/>
            <person name="Sun H."/>
            <person name="Tritt A."/>
            <person name="Yoshinaga Y."/>
            <person name="Zwiers L.-H."/>
            <person name="Turgeon B."/>
            <person name="Goodwin S."/>
            <person name="Spatafora J."/>
            <person name="Crous P."/>
            <person name="Grigoriev I."/>
        </authorList>
    </citation>
    <scope>NUCLEOTIDE SEQUENCE</scope>
    <source>
        <strain evidence="2">CBS 207.26</strain>
    </source>
</reference>
<feature type="region of interest" description="Disordered" evidence="1">
    <location>
        <begin position="65"/>
        <end position="170"/>
    </location>
</feature>
<proteinExistence type="predicted"/>
<protein>
    <submittedName>
        <fullName evidence="2">Uncharacterized protein</fullName>
    </submittedName>
</protein>
<keyword evidence="3" id="KW-1185">Reference proteome</keyword>
<gene>
    <name evidence="2" type="ORF">K469DRAFT_750806</name>
</gene>
<sequence length="170" mass="18741">MASGNVDIYARFVNALRRQAKAAPPLDALPCPYCRTFVNSASYDPSRAQALVRDSALELKAMADRTEGATAGGRSTPDLTTLSLLETGKGRQPPYGKKRHAEFHTRRGKVPGSTEVYDPDYSRDIPHTIVPERPRPKAADSRLFDPKQSSRGTASPYRPIQEPGILYNTR</sequence>
<evidence type="ECO:0000313" key="2">
    <source>
        <dbReference type="EMBL" id="KAF2184624.1"/>
    </source>
</evidence>
<dbReference type="Proteomes" id="UP000800200">
    <property type="component" value="Unassembled WGS sequence"/>
</dbReference>